<dbReference type="PANTHER" id="PTHR23235">
    <property type="entry name" value="KRUEPPEL-LIKE TRANSCRIPTION FACTOR"/>
    <property type="match status" value="1"/>
</dbReference>
<organism evidence="7">
    <name type="scientific">Pyricularia oryzae (strain Y34)</name>
    <name type="common">Rice blast fungus</name>
    <name type="synonym">Magnaporthe oryzae</name>
    <dbReference type="NCBI Taxonomy" id="1143189"/>
    <lineage>
        <taxon>Eukaryota</taxon>
        <taxon>Fungi</taxon>
        <taxon>Dikarya</taxon>
        <taxon>Ascomycota</taxon>
        <taxon>Pezizomycotina</taxon>
        <taxon>Sordariomycetes</taxon>
        <taxon>Sordariomycetidae</taxon>
        <taxon>Magnaporthales</taxon>
        <taxon>Pyriculariaceae</taxon>
        <taxon>Pyricularia</taxon>
    </lineage>
</organism>
<feature type="domain" description="C2H2-type" evidence="6">
    <location>
        <begin position="473"/>
        <end position="502"/>
    </location>
</feature>
<dbReference type="PROSITE" id="PS00028">
    <property type="entry name" value="ZINC_FINGER_C2H2_1"/>
    <property type="match status" value="1"/>
</dbReference>
<feature type="compositionally biased region" description="Polar residues" evidence="5">
    <location>
        <begin position="335"/>
        <end position="348"/>
    </location>
</feature>
<dbReference type="GO" id="GO:0000981">
    <property type="term" value="F:DNA-binding transcription factor activity, RNA polymerase II-specific"/>
    <property type="evidence" value="ECO:0007669"/>
    <property type="project" value="TreeGrafter"/>
</dbReference>
<evidence type="ECO:0000256" key="5">
    <source>
        <dbReference type="SAM" id="MobiDB-lite"/>
    </source>
</evidence>
<keyword evidence="1" id="KW-0479">Metal-binding</keyword>
<dbReference type="GO" id="GO:0000978">
    <property type="term" value="F:RNA polymerase II cis-regulatory region sequence-specific DNA binding"/>
    <property type="evidence" value="ECO:0007669"/>
    <property type="project" value="TreeGrafter"/>
</dbReference>
<dbReference type="SMART" id="SM00355">
    <property type="entry name" value="ZnF_C2H2"/>
    <property type="match status" value="2"/>
</dbReference>
<name>A0AA97PFC7_PYRO3</name>
<dbReference type="AlphaFoldDB" id="A0AA97PFC7"/>
<dbReference type="PROSITE" id="PS50157">
    <property type="entry name" value="ZINC_FINGER_C2H2_2"/>
    <property type="match status" value="1"/>
</dbReference>
<dbReference type="PANTHER" id="PTHR23235:SF120">
    <property type="entry name" value="KRUPPEL-LIKE FACTOR 15"/>
    <property type="match status" value="1"/>
</dbReference>
<feature type="region of interest" description="Disordered" evidence="5">
    <location>
        <begin position="331"/>
        <end position="360"/>
    </location>
</feature>
<protein>
    <recommendedName>
        <fullName evidence="6">C2H2-type domain-containing protein</fullName>
    </recommendedName>
</protein>
<evidence type="ECO:0000313" key="7">
    <source>
        <dbReference type="EMBL" id="ELQ32524.1"/>
    </source>
</evidence>
<sequence>MTTSTPITIFTVHCGNKQFLDMEPNAKFQVDGESCAIVDSWSNPSTSATTIGTEERTPVPPSMPFLQITTAHKCKSKSSWMFVFGRDENTCDIRLLGDRYDGISKRQFGIEIDLKYTIPENEDIMVEVGQNIITIRPPAQTPEYRHQLRDYCAQLALQVPSIQDLNVESKANTSASTLGYSFGEELGSGTSATLFRAEPWGEIPEHGSAVRTGSYCEKSLAAPQLWHNPTIPEPYSAVTALRHNSIGDVEVADLGIEFGEGPVDPELRRYNSPADLFNPLTSGSAAREAIDWRWRHSGQHTQFNTVQVAEAERIFPATKENAYISRNFQLDDHPQQQGPENQSASATAQEDEDAGTGSRDNITSQADAVQAGQVNGQKASDYAILHLNNKSIVCIPSKQTVNASQIVRSHGISRHVTTKYLSSHPEVKRTYVTGHHTVQGTYIRIADVSEFCDHLEISDLTDDIKSVLEARKYVCDFPGCKLSYKTRGTLTRHQKRHKNPEIFTCLICQKQETRKDNFASHVYRHTKNNGGYARIKYHPKAENYLQSIKNGEPIETLE</sequence>
<keyword evidence="2 4" id="KW-0863">Zinc-finger</keyword>
<evidence type="ECO:0000256" key="1">
    <source>
        <dbReference type="ARBA" id="ARBA00022723"/>
    </source>
</evidence>
<dbReference type="InterPro" id="IPR013087">
    <property type="entry name" value="Znf_C2H2_type"/>
</dbReference>
<evidence type="ECO:0000256" key="2">
    <source>
        <dbReference type="ARBA" id="ARBA00022771"/>
    </source>
</evidence>
<reference evidence="7" key="1">
    <citation type="journal article" date="2012" name="PLoS Genet.">
        <title>Comparative analysis of the genomes of two field isolates of the rice blast fungus Magnaporthe oryzae.</title>
        <authorList>
            <person name="Xue M."/>
            <person name="Yang J."/>
            <person name="Li Z."/>
            <person name="Hu S."/>
            <person name="Yao N."/>
            <person name="Dean R.A."/>
            <person name="Zhao W."/>
            <person name="Shen M."/>
            <person name="Zhang H."/>
            <person name="Li C."/>
            <person name="Liu L."/>
            <person name="Cao L."/>
            <person name="Xu X."/>
            <person name="Xing Y."/>
            <person name="Hsiang T."/>
            <person name="Zhang Z."/>
            <person name="Xu J.R."/>
            <person name="Peng Y.L."/>
        </authorList>
    </citation>
    <scope>NUCLEOTIDE SEQUENCE</scope>
    <source>
        <strain evidence="7">Y34</strain>
    </source>
</reference>
<evidence type="ECO:0000259" key="6">
    <source>
        <dbReference type="PROSITE" id="PS50157"/>
    </source>
</evidence>
<dbReference type="Proteomes" id="UP000011086">
    <property type="component" value="Unassembled WGS sequence"/>
</dbReference>
<dbReference type="Gene3D" id="3.30.160.60">
    <property type="entry name" value="Classic Zinc Finger"/>
    <property type="match status" value="1"/>
</dbReference>
<keyword evidence="3" id="KW-0862">Zinc</keyword>
<gene>
    <name evidence="7" type="ORF">OOU_Y34scaffold01102g2</name>
</gene>
<dbReference type="InterPro" id="IPR036236">
    <property type="entry name" value="Znf_C2H2_sf"/>
</dbReference>
<proteinExistence type="predicted"/>
<evidence type="ECO:0000256" key="4">
    <source>
        <dbReference type="PROSITE-ProRule" id="PRU00042"/>
    </source>
</evidence>
<dbReference type="GO" id="GO:0008270">
    <property type="term" value="F:zinc ion binding"/>
    <property type="evidence" value="ECO:0007669"/>
    <property type="project" value="UniProtKB-KW"/>
</dbReference>
<evidence type="ECO:0000256" key="3">
    <source>
        <dbReference type="ARBA" id="ARBA00022833"/>
    </source>
</evidence>
<dbReference type="EMBL" id="JH793214">
    <property type="protein sequence ID" value="ELQ32524.1"/>
    <property type="molecule type" value="Genomic_DNA"/>
</dbReference>
<accession>A0AA97PFC7</accession>
<dbReference type="SUPFAM" id="SSF57667">
    <property type="entry name" value="beta-beta-alpha zinc fingers"/>
    <property type="match status" value="1"/>
</dbReference>